<name>A0ABN1DJH1_9GAMM</name>
<reference evidence="1 2" key="1">
    <citation type="journal article" date="2019" name="Int. J. Syst. Evol. Microbiol.">
        <title>The Global Catalogue of Microorganisms (GCM) 10K type strain sequencing project: providing services to taxonomists for standard genome sequencing and annotation.</title>
        <authorList>
            <consortium name="The Broad Institute Genomics Platform"/>
            <consortium name="The Broad Institute Genome Sequencing Center for Infectious Disease"/>
            <person name="Wu L."/>
            <person name="Ma J."/>
        </authorList>
    </citation>
    <scope>NUCLEOTIDE SEQUENCE [LARGE SCALE GENOMIC DNA]</scope>
    <source>
        <strain evidence="1 2">JCM 14331</strain>
    </source>
</reference>
<evidence type="ECO:0008006" key="3">
    <source>
        <dbReference type="Google" id="ProtNLM"/>
    </source>
</evidence>
<dbReference type="InterPro" id="IPR035093">
    <property type="entry name" value="RelE/ParE_toxin_dom_sf"/>
</dbReference>
<evidence type="ECO:0000313" key="2">
    <source>
        <dbReference type="Proteomes" id="UP001501169"/>
    </source>
</evidence>
<keyword evidence="2" id="KW-1185">Reference proteome</keyword>
<dbReference type="Proteomes" id="UP001501169">
    <property type="component" value="Unassembled WGS sequence"/>
</dbReference>
<sequence>MTPLKFHPAVYHDIADAYNWYQLQLDGLGDDFINELESAYSLISQMPQSWPKFGKKARRFLLHRFPFAVVYFPFNNELYVVAVMHQSLRPGFWRNRKV</sequence>
<comment type="caution">
    <text evidence="1">The sequence shown here is derived from an EMBL/GenBank/DDBJ whole genome shotgun (WGS) entry which is preliminary data.</text>
</comment>
<evidence type="ECO:0000313" key="1">
    <source>
        <dbReference type="EMBL" id="GAA0544979.1"/>
    </source>
</evidence>
<proteinExistence type="predicted"/>
<accession>A0ABN1DJH1</accession>
<dbReference type="Gene3D" id="3.30.2310.20">
    <property type="entry name" value="RelE-like"/>
    <property type="match status" value="1"/>
</dbReference>
<gene>
    <name evidence="1" type="ORF">GCM10009098_10640</name>
</gene>
<dbReference type="RefSeq" id="WP_226766079.1">
    <property type="nucleotide sequence ID" value="NZ_BAAAEO010000002.1"/>
</dbReference>
<dbReference type="EMBL" id="BAAAEO010000002">
    <property type="protein sequence ID" value="GAA0544979.1"/>
    <property type="molecule type" value="Genomic_DNA"/>
</dbReference>
<organism evidence="1 2">
    <name type="scientific">Rheinheimera aquimaris</name>
    <dbReference type="NCBI Taxonomy" id="412437"/>
    <lineage>
        <taxon>Bacteria</taxon>
        <taxon>Pseudomonadati</taxon>
        <taxon>Pseudomonadota</taxon>
        <taxon>Gammaproteobacteria</taxon>
        <taxon>Chromatiales</taxon>
        <taxon>Chromatiaceae</taxon>
        <taxon>Rheinheimera</taxon>
    </lineage>
</organism>
<protein>
    <recommendedName>
        <fullName evidence="3">Type II toxin-antitoxin system RelE/ParE family toxin</fullName>
    </recommendedName>
</protein>